<organism evidence="2 3">
    <name type="scientific">Paraclostridium sordellii</name>
    <name type="common">Clostridium sordellii</name>
    <dbReference type="NCBI Taxonomy" id="1505"/>
    <lineage>
        <taxon>Bacteria</taxon>
        <taxon>Bacillati</taxon>
        <taxon>Bacillota</taxon>
        <taxon>Clostridia</taxon>
        <taxon>Peptostreptococcales</taxon>
        <taxon>Peptostreptococcaceae</taxon>
        <taxon>Paraclostridium</taxon>
    </lineage>
</organism>
<dbReference type="GO" id="GO:0004519">
    <property type="term" value="F:endonuclease activity"/>
    <property type="evidence" value="ECO:0007669"/>
    <property type="project" value="UniProtKB-KW"/>
</dbReference>
<reference evidence="2 3" key="1">
    <citation type="submission" date="2015-01" db="EMBL/GenBank/DDBJ databases">
        <authorList>
            <person name="Aslett A.Martin."/>
            <person name="De Silva Nishadi"/>
        </authorList>
    </citation>
    <scope>NUCLEOTIDE SEQUENCE [LARGE SCALE GENOMIC DNA]</scope>
    <source>
        <strain evidence="2 3">R28058</strain>
    </source>
</reference>
<dbReference type="PANTHER" id="PTHR14859:SF1">
    <property type="entry name" value="PGAP2-INTERACTING PROTEIN"/>
    <property type="match status" value="1"/>
</dbReference>
<evidence type="ECO:0000313" key="2">
    <source>
        <dbReference type="EMBL" id="CEQ02242.1"/>
    </source>
</evidence>
<dbReference type="Pfam" id="PF03372">
    <property type="entry name" value="Exo_endo_phos"/>
    <property type="match status" value="1"/>
</dbReference>
<dbReference type="InterPro" id="IPR036691">
    <property type="entry name" value="Endo/exonu/phosph_ase_sf"/>
</dbReference>
<dbReference type="GO" id="GO:0004527">
    <property type="term" value="F:exonuclease activity"/>
    <property type="evidence" value="ECO:0007669"/>
    <property type="project" value="UniProtKB-KW"/>
</dbReference>
<dbReference type="EMBL" id="CEKZ01000003">
    <property type="protein sequence ID" value="CEQ02242.1"/>
    <property type="molecule type" value="Genomic_DNA"/>
</dbReference>
<dbReference type="SUPFAM" id="SSF56219">
    <property type="entry name" value="DNase I-like"/>
    <property type="match status" value="1"/>
</dbReference>
<dbReference type="GO" id="GO:0016020">
    <property type="term" value="C:membrane"/>
    <property type="evidence" value="ECO:0007669"/>
    <property type="project" value="GOC"/>
</dbReference>
<dbReference type="RefSeq" id="WP_258171558.1">
    <property type="nucleotide sequence ID" value="NZ_CDNF01000003.1"/>
</dbReference>
<evidence type="ECO:0000313" key="3">
    <source>
        <dbReference type="Proteomes" id="UP000049127"/>
    </source>
</evidence>
<proteinExistence type="predicted"/>
<dbReference type="PANTHER" id="PTHR14859">
    <property type="entry name" value="CALCOFLUOR WHITE HYPERSENSITIVE PROTEIN PRECURSOR"/>
    <property type="match status" value="1"/>
</dbReference>
<feature type="domain" description="Endonuclease/exonuclease/phosphatase" evidence="1">
    <location>
        <begin position="35"/>
        <end position="241"/>
    </location>
</feature>
<gene>
    <name evidence="2" type="ORF">R28058_00471</name>
</gene>
<evidence type="ECO:0000259" key="1">
    <source>
        <dbReference type="Pfam" id="PF03372"/>
    </source>
</evidence>
<dbReference type="AlphaFoldDB" id="A0A0C7HZR3"/>
<name>A0A0C7HZR3_PARSO</name>
<dbReference type="GO" id="GO:0006506">
    <property type="term" value="P:GPI anchor biosynthetic process"/>
    <property type="evidence" value="ECO:0007669"/>
    <property type="project" value="TreeGrafter"/>
</dbReference>
<sequence length="250" mass="28771">MIKKLFIIFFTIIVTSTTCYLEINKFPPKKEIKIVSYNIHSGLNKDMFPTLFDIIDFLRIENADFICLQEVNESAKAGFQVSSLKEDLNMYSHFGANVVALGSNYGLVTYSKYKIKSQEHIYLSSEKEQRGMLHTVVKIGFGRKLNIINLHLGLDKDERKVQIKEVENFVKKLKDPYIVVGDFNQGNLDFNQKIFKDAAVSTNKNNTLTFGASLDRIDYILVSPEIEVKYYDVLMKNMSDHYPIVTKLKI</sequence>
<keyword evidence="2" id="KW-0378">Hydrolase</keyword>
<dbReference type="InterPro" id="IPR051916">
    <property type="entry name" value="GPI-anchor_lipid_remodeler"/>
</dbReference>
<accession>A0A0C7HZR3</accession>
<dbReference type="InterPro" id="IPR005135">
    <property type="entry name" value="Endo/exonuclease/phosphatase"/>
</dbReference>
<keyword evidence="2" id="KW-0255">Endonuclease</keyword>
<keyword evidence="2" id="KW-0540">Nuclease</keyword>
<dbReference type="Gene3D" id="3.60.10.10">
    <property type="entry name" value="Endonuclease/exonuclease/phosphatase"/>
    <property type="match status" value="1"/>
</dbReference>
<protein>
    <submittedName>
        <fullName evidence="2">Endonuclease/exonuclease/phosphatase</fullName>
    </submittedName>
</protein>
<keyword evidence="2" id="KW-0269">Exonuclease</keyword>
<dbReference type="Proteomes" id="UP000049127">
    <property type="component" value="Unassembled WGS sequence"/>
</dbReference>